<dbReference type="RefSeq" id="WP_273600850.1">
    <property type="nucleotide sequence ID" value="NZ_JAQQXT010000008.1"/>
</dbReference>
<protein>
    <submittedName>
        <fullName evidence="2">DUF3313 domain-containing protein</fullName>
    </submittedName>
</protein>
<evidence type="ECO:0000256" key="1">
    <source>
        <dbReference type="SAM" id="SignalP"/>
    </source>
</evidence>
<dbReference type="Pfam" id="PF11769">
    <property type="entry name" value="DUF3313"/>
    <property type="match status" value="1"/>
</dbReference>
<reference evidence="2 3" key="1">
    <citation type="submission" date="2022-10" db="EMBL/GenBank/DDBJ databases">
        <title>Paucibacter sp. hw1 Genome sequencing.</title>
        <authorList>
            <person name="Park S."/>
        </authorList>
    </citation>
    <scope>NUCLEOTIDE SEQUENCE [LARGE SCALE GENOMIC DNA]</scope>
    <source>
        <strain evidence="3">hw1</strain>
    </source>
</reference>
<evidence type="ECO:0000313" key="2">
    <source>
        <dbReference type="EMBL" id="MDC8772660.1"/>
    </source>
</evidence>
<comment type="caution">
    <text evidence="2">The sequence shown here is derived from an EMBL/GenBank/DDBJ whole genome shotgun (WGS) entry which is preliminary data.</text>
</comment>
<name>A0ABT5KFP7_9BURK</name>
<proteinExistence type="predicted"/>
<dbReference type="Proteomes" id="UP001221189">
    <property type="component" value="Unassembled WGS sequence"/>
</dbReference>
<dbReference type="EMBL" id="JAQQXT010000008">
    <property type="protein sequence ID" value="MDC8772660.1"/>
    <property type="molecule type" value="Genomic_DNA"/>
</dbReference>
<sequence length="237" mass="25882">MRQFHLNLPKFFSLALCLMMVAAPLQAGAASKADSKAAVKEQLSHDGLEQRKSKDADLVYARPGASLAGYSKVMLGPVDVAFSKNWDPKRPGSNFRITAEEREEIRSGVANLVRDEFVKALQAKDGYQVVDTAGPDVLKLKVSIIELYVNAPDVATAGRSKTYVTSAGEMTLFLEAFDSETGQVLARVVDRQESNIRGGQLSWTNRVMNQSEGELIASGWARKLRKALDKAHAAGRQ</sequence>
<gene>
    <name evidence="2" type="ORF">PRZ03_13835</name>
</gene>
<keyword evidence="3" id="KW-1185">Reference proteome</keyword>
<keyword evidence="1" id="KW-0732">Signal</keyword>
<feature type="chain" id="PRO_5045250202" evidence="1">
    <location>
        <begin position="30"/>
        <end position="237"/>
    </location>
</feature>
<evidence type="ECO:0000313" key="3">
    <source>
        <dbReference type="Proteomes" id="UP001221189"/>
    </source>
</evidence>
<organism evidence="2 3">
    <name type="scientific">Roseateles albus</name>
    <dbReference type="NCBI Taxonomy" id="2987525"/>
    <lineage>
        <taxon>Bacteria</taxon>
        <taxon>Pseudomonadati</taxon>
        <taxon>Pseudomonadota</taxon>
        <taxon>Betaproteobacteria</taxon>
        <taxon>Burkholderiales</taxon>
        <taxon>Sphaerotilaceae</taxon>
        <taxon>Roseateles</taxon>
    </lineage>
</organism>
<dbReference type="InterPro" id="IPR021747">
    <property type="entry name" value="DUF3313"/>
</dbReference>
<feature type="signal peptide" evidence="1">
    <location>
        <begin position="1"/>
        <end position="29"/>
    </location>
</feature>
<accession>A0ABT5KFP7</accession>